<dbReference type="Proteomes" id="UP000297348">
    <property type="component" value="Unassembled WGS sequence"/>
</dbReference>
<sequence length="143" mass="15843">MAEDKQNNQEEPENIEITPGTKEFGKMVFRLNNPVNAENVSILNYNGAELEEIQEGVYAQPAFVSDDFNLFFVVTQLIGDDWIVAFSKATIENGNEITDLSDPLPTGEGLNLLGQVSADDANNLLSYFGTLADAKRGEWRLIE</sequence>
<proteinExistence type="predicted"/>
<comment type="caution">
    <text evidence="1">The sequence shown here is derived from an EMBL/GenBank/DDBJ whole genome shotgun (WGS) entry which is preliminary data.</text>
</comment>
<dbReference type="RefSeq" id="WP_135368082.1">
    <property type="nucleotide sequence ID" value="NZ_RKLX01000010.1"/>
</dbReference>
<organism evidence="1 2">
    <name type="scientific">Levilactobacillus suantsaiihabitans</name>
    <dbReference type="NCBI Taxonomy" id="2487722"/>
    <lineage>
        <taxon>Bacteria</taxon>
        <taxon>Bacillati</taxon>
        <taxon>Bacillota</taxon>
        <taxon>Bacilli</taxon>
        <taxon>Lactobacillales</taxon>
        <taxon>Lactobacillaceae</taxon>
        <taxon>Levilactobacillus</taxon>
    </lineage>
</organism>
<dbReference type="OrthoDB" id="2305353at2"/>
<reference evidence="1 2" key="1">
    <citation type="submission" date="2018-10" db="EMBL/GenBank/DDBJ databases">
        <title>Lactobacillus sp. R7 and Lactobacillus sp. R19 isolated from fermented mustard green product of Taiwan.</title>
        <authorList>
            <person name="Lin S.-T."/>
        </authorList>
    </citation>
    <scope>NUCLEOTIDE SEQUENCE [LARGE SCALE GENOMIC DNA]</scope>
    <source>
        <strain evidence="1 2">BCRC 81129</strain>
    </source>
</reference>
<keyword evidence="2" id="KW-1185">Reference proteome</keyword>
<dbReference type="AlphaFoldDB" id="A0A4Z0J7Z8"/>
<evidence type="ECO:0000313" key="1">
    <source>
        <dbReference type="EMBL" id="TGD18715.1"/>
    </source>
</evidence>
<evidence type="ECO:0000313" key="2">
    <source>
        <dbReference type="Proteomes" id="UP000297348"/>
    </source>
</evidence>
<protein>
    <submittedName>
        <fullName evidence="1">Uncharacterized protein</fullName>
    </submittedName>
</protein>
<gene>
    <name evidence="1" type="ORF">EGT51_07455</name>
</gene>
<name>A0A4Z0J7Z8_9LACO</name>
<accession>A0A4Z0J7Z8</accession>
<dbReference type="EMBL" id="RKLX01000010">
    <property type="protein sequence ID" value="TGD18715.1"/>
    <property type="molecule type" value="Genomic_DNA"/>
</dbReference>